<dbReference type="EMBL" id="SLZZ01000011">
    <property type="protein sequence ID" value="TCS78531.1"/>
    <property type="molecule type" value="Genomic_DNA"/>
</dbReference>
<feature type="region of interest" description="Disordered" evidence="1">
    <location>
        <begin position="78"/>
        <end position="108"/>
    </location>
</feature>
<dbReference type="RefSeq" id="WP_132381177.1">
    <property type="nucleotide sequence ID" value="NZ_SLZZ01000011.1"/>
</dbReference>
<feature type="region of interest" description="Disordered" evidence="1">
    <location>
        <begin position="1"/>
        <end position="59"/>
    </location>
</feature>
<dbReference type="Proteomes" id="UP000295726">
    <property type="component" value="Unassembled WGS sequence"/>
</dbReference>
<reference evidence="2 3" key="1">
    <citation type="submission" date="2019-03" db="EMBL/GenBank/DDBJ databases">
        <title>Genomic Encyclopedia of Type Strains, Phase IV (KMG-IV): sequencing the most valuable type-strain genomes for metagenomic binning, comparative biology and taxonomic classification.</title>
        <authorList>
            <person name="Goeker M."/>
        </authorList>
    </citation>
    <scope>NUCLEOTIDE SEQUENCE [LARGE SCALE GENOMIC DNA]</scope>
    <source>
        <strain evidence="2 3">DSM 29489</strain>
    </source>
</reference>
<feature type="compositionally biased region" description="Basic and acidic residues" evidence="1">
    <location>
        <begin position="50"/>
        <end position="59"/>
    </location>
</feature>
<protein>
    <submittedName>
        <fullName evidence="2">Uncharacterized protein DUF4355</fullName>
    </submittedName>
</protein>
<feature type="compositionally biased region" description="Acidic residues" evidence="1">
    <location>
        <begin position="23"/>
        <end position="49"/>
    </location>
</feature>
<accession>A0A4R3K767</accession>
<dbReference type="InterPro" id="IPR025580">
    <property type="entry name" value="Gp46"/>
</dbReference>
<evidence type="ECO:0000313" key="2">
    <source>
        <dbReference type="EMBL" id="TCS78531.1"/>
    </source>
</evidence>
<gene>
    <name evidence="2" type="ORF">EDD59_11156</name>
</gene>
<dbReference type="AlphaFoldDB" id="A0A4R3K767"/>
<evidence type="ECO:0000256" key="1">
    <source>
        <dbReference type="SAM" id="MobiDB-lite"/>
    </source>
</evidence>
<proteinExistence type="predicted"/>
<name>A0A4R3K767_9FIRM</name>
<comment type="caution">
    <text evidence="2">The sequence shown here is derived from an EMBL/GenBank/DDBJ whole genome shotgun (WGS) entry which is preliminary data.</text>
</comment>
<dbReference type="Pfam" id="PF14265">
    <property type="entry name" value="DUF4355"/>
    <property type="match status" value="1"/>
</dbReference>
<sequence>MKYMNNHYGESRIFEKASLQLFAEDDTEDEEEDPDDDPEDGEDEEEENEKADKKGKGDGRLYTKKELGAIVAREVQKVLKEKKPSQSEAEKLENMTEEQRKHKSDSELEELKRKVARMELSKVASKALKAADIDVTDEILDFVVGDDAESTNEKIEKFIEVKNGIVKSTEKERSKGKTPKVATNEGKQLTREELAKMSYKDVLAYKTKNPEGYKKAMEE</sequence>
<keyword evidence="3" id="KW-1185">Reference proteome</keyword>
<organism evidence="2 3">
    <name type="scientific">Muricomes intestini</name>
    <dbReference type="NCBI Taxonomy" id="1796634"/>
    <lineage>
        <taxon>Bacteria</taxon>
        <taxon>Bacillati</taxon>
        <taxon>Bacillota</taxon>
        <taxon>Clostridia</taxon>
        <taxon>Lachnospirales</taxon>
        <taxon>Lachnospiraceae</taxon>
        <taxon>Muricomes</taxon>
    </lineage>
</organism>
<dbReference type="OrthoDB" id="9824213at2"/>
<evidence type="ECO:0000313" key="3">
    <source>
        <dbReference type="Proteomes" id="UP000295726"/>
    </source>
</evidence>